<accession>A0A5C3ND79</accession>
<dbReference type="InterPro" id="IPR009866">
    <property type="entry name" value="NADH_UbQ_OxRdtase_NDUFB4_su"/>
</dbReference>
<keyword evidence="6 14" id="KW-0812">Transmembrane</keyword>
<evidence type="ECO:0000256" key="5">
    <source>
        <dbReference type="ARBA" id="ARBA00022660"/>
    </source>
</evidence>
<keyword evidence="10" id="KW-0496">Mitochondrion</keyword>
<evidence type="ECO:0000256" key="3">
    <source>
        <dbReference type="ARBA" id="ARBA00018681"/>
    </source>
</evidence>
<name>A0A5C3ND79_9AGAM</name>
<keyword evidence="4" id="KW-0813">Transport</keyword>
<evidence type="ECO:0000256" key="4">
    <source>
        <dbReference type="ARBA" id="ARBA00022448"/>
    </source>
</evidence>
<evidence type="ECO:0000256" key="14">
    <source>
        <dbReference type="SAM" id="Phobius"/>
    </source>
</evidence>
<organism evidence="15 16">
    <name type="scientific">Heliocybe sulcata</name>
    <dbReference type="NCBI Taxonomy" id="5364"/>
    <lineage>
        <taxon>Eukaryota</taxon>
        <taxon>Fungi</taxon>
        <taxon>Dikarya</taxon>
        <taxon>Basidiomycota</taxon>
        <taxon>Agaricomycotina</taxon>
        <taxon>Agaricomycetes</taxon>
        <taxon>Gloeophyllales</taxon>
        <taxon>Gloeophyllaceae</taxon>
        <taxon>Heliocybe</taxon>
    </lineage>
</organism>
<reference evidence="15 16" key="1">
    <citation type="journal article" date="2019" name="Nat. Ecol. Evol.">
        <title>Megaphylogeny resolves global patterns of mushroom evolution.</title>
        <authorList>
            <person name="Varga T."/>
            <person name="Krizsan K."/>
            <person name="Foldi C."/>
            <person name="Dima B."/>
            <person name="Sanchez-Garcia M."/>
            <person name="Sanchez-Ramirez S."/>
            <person name="Szollosi G.J."/>
            <person name="Szarkandi J.G."/>
            <person name="Papp V."/>
            <person name="Albert L."/>
            <person name="Andreopoulos W."/>
            <person name="Angelini C."/>
            <person name="Antonin V."/>
            <person name="Barry K.W."/>
            <person name="Bougher N.L."/>
            <person name="Buchanan P."/>
            <person name="Buyck B."/>
            <person name="Bense V."/>
            <person name="Catcheside P."/>
            <person name="Chovatia M."/>
            <person name="Cooper J."/>
            <person name="Damon W."/>
            <person name="Desjardin D."/>
            <person name="Finy P."/>
            <person name="Geml J."/>
            <person name="Haridas S."/>
            <person name="Hughes K."/>
            <person name="Justo A."/>
            <person name="Karasinski D."/>
            <person name="Kautmanova I."/>
            <person name="Kiss B."/>
            <person name="Kocsube S."/>
            <person name="Kotiranta H."/>
            <person name="LaButti K.M."/>
            <person name="Lechner B.E."/>
            <person name="Liimatainen K."/>
            <person name="Lipzen A."/>
            <person name="Lukacs Z."/>
            <person name="Mihaltcheva S."/>
            <person name="Morgado L.N."/>
            <person name="Niskanen T."/>
            <person name="Noordeloos M.E."/>
            <person name="Ohm R.A."/>
            <person name="Ortiz-Santana B."/>
            <person name="Ovrebo C."/>
            <person name="Racz N."/>
            <person name="Riley R."/>
            <person name="Savchenko A."/>
            <person name="Shiryaev A."/>
            <person name="Soop K."/>
            <person name="Spirin V."/>
            <person name="Szebenyi C."/>
            <person name="Tomsovsky M."/>
            <person name="Tulloss R.E."/>
            <person name="Uehling J."/>
            <person name="Grigoriev I.V."/>
            <person name="Vagvolgyi C."/>
            <person name="Papp T."/>
            <person name="Martin F.M."/>
            <person name="Miettinen O."/>
            <person name="Hibbett D.S."/>
            <person name="Nagy L.G."/>
        </authorList>
    </citation>
    <scope>NUCLEOTIDE SEQUENCE [LARGE SCALE GENOMIC DNA]</scope>
    <source>
        <strain evidence="15 16">OMC1185</strain>
    </source>
</reference>
<dbReference type="STRING" id="5364.A0A5C3ND79"/>
<protein>
    <recommendedName>
        <fullName evidence="3">NADH dehydrogenase [ubiquinone] 1 beta subcomplex subunit 4</fullName>
    </recommendedName>
    <alternativeName>
        <fullName evidence="12">Complex I-B15</fullName>
    </alternativeName>
    <alternativeName>
        <fullName evidence="13">NADH-ubiquinone oxidoreductase B15 subunit</fullName>
    </alternativeName>
</protein>
<evidence type="ECO:0000256" key="10">
    <source>
        <dbReference type="ARBA" id="ARBA00023128"/>
    </source>
</evidence>
<evidence type="ECO:0000256" key="12">
    <source>
        <dbReference type="ARBA" id="ARBA00030212"/>
    </source>
</evidence>
<dbReference type="Proteomes" id="UP000305948">
    <property type="component" value="Unassembled WGS sequence"/>
</dbReference>
<evidence type="ECO:0000256" key="1">
    <source>
        <dbReference type="ARBA" id="ARBA00004434"/>
    </source>
</evidence>
<feature type="transmembrane region" description="Helical" evidence="14">
    <location>
        <begin position="35"/>
        <end position="53"/>
    </location>
</feature>
<dbReference type="Pfam" id="PF07225">
    <property type="entry name" value="NDUF_B4"/>
    <property type="match status" value="1"/>
</dbReference>
<evidence type="ECO:0000256" key="8">
    <source>
        <dbReference type="ARBA" id="ARBA00022982"/>
    </source>
</evidence>
<evidence type="ECO:0000313" key="16">
    <source>
        <dbReference type="Proteomes" id="UP000305948"/>
    </source>
</evidence>
<keyword evidence="7" id="KW-0999">Mitochondrion inner membrane</keyword>
<keyword evidence="8" id="KW-0249">Electron transport</keyword>
<evidence type="ECO:0000256" key="2">
    <source>
        <dbReference type="ARBA" id="ARBA00007260"/>
    </source>
</evidence>
<dbReference type="EMBL" id="ML213505">
    <property type="protein sequence ID" value="TFK55300.1"/>
    <property type="molecule type" value="Genomic_DNA"/>
</dbReference>
<gene>
    <name evidence="15" type="ORF">OE88DRAFT_1805666</name>
</gene>
<keyword evidence="5" id="KW-0679">Respiratory chain</keyword>
<evidence type="ECO:0000256" key="13">
    <source>
        <dbReference type="ARBA" id="ARBA00030987"/>
    </source>
</evidence>
<evidence type="ECO:0000256" key="11">
    <source>
        <dbReference type="ARBA" id="ARBA00023136"/>
    </source>
</evidence>
<evidence type="ECO:0000256" key="7">
    <source>
        <dbReference type="ARBA" id="ARBA00022792"/>
    </source>
</evidence>
<evidence type="ECO:0000313" key="15">
    <source>
        <dbReference type="EMBL" id="TFK55300.1"/>
    </source>
</evidence>
<dbReference type="AlphaFoldDB" id="A0A5C3ND79"/>
<proteinExistence type="inferred from homology"/>
<comment type="subcellular location">
    <subcellularLocation>
        <location evidence="1">Mitochondrion inner membrane</location>
        <topology evidence="1">Single-pass membrane protein</topology>
    </subcellularLocation>
</comment>
<keyword evidence="16" id="KW-1185">Reference proteome</keyword>
<dbReference type="PANTHER" id="PTHR39476">
    <property type="entry name" value="NADH:UBIQUINONE OXIDOREDUCTASE 6.6KD SUBUNIT"/>
    <property type="match status" value="1"/>
</dbReference>
<evidence type="ECO:0000256" key="6">
    <source>
        <dbReference type="ARBA" id="ARBA00022692"/>
    </source>
</evidence>
<dbReference type="GO" id="GO:0005743">
    <property type="term" value="C:mitochondrial inner membrane"/>
    <property type="evidence" value="ECO:0007669"/>
    <property type="project" value="UniProtKB-SubCell"/>
</dbReference>
<evidence type="ECO:0000256" key="9">
    <source>
        <dbReference type="ARBA" id="ARBA00022989"/>
    </source>
</evidence>
<sequence length="81" mass="9235">MAGGSPLVKYDPAIERWNAMRENAYQHFRFTPRNTIISLLGMVIVPGTILYVASQTDERWNWNGKRRGESLLSRAPEPESS</sequence>
<comment type="similarity">
    <text evidence="2">Belongs to the complex I NDUFB4 subunit family.</text>
</comment>
<dbReference type="PANTHER" id="PTHR39476:SF1">
    <property type="entry name" value="NADH DEHYDROGENASE [UBIQUINONE] 1 BETA SUBCOMPLEX SUBUNIT 4"/>
    <property type="match status" value="1"/>
</dbReference>
<keyword evidence="11 14" id="KW-0472">Membrane</keyword>
<dbReference type="OrthoDB" id="15108at2759"/>
<keyword evidence="9 14" id="KW-1133">Transmembrane helix</keyword>